<dbReference type="InterPro" id="IPR029058">
    <property type="entry name" value="AB_hydrolase_fold"/>
</dbReference>
<dbReference type="InterPro" id="IPR022742">
    <property type="entry name" value="Hydrolase_4"/>
</dbReference>
<proteinExistence type="predicted"/>
<evidence type="ECO:0000259" key="1">
    <source>
        <dbReference type="Pfam" id="PF12146"/>
    </source>
</evidence>
<keyword evidence="2" id="KW-0378">Hydrolase</keyword>
<dbReference type="AlphaFoldDB" id="A0A9D2FTZ8"/>
<dbReference type="PANTHER" id="PTHR11614">
    <property type="entry name" value="PHOSPHOLIPASE-RELATED"/>
    <property type="match status" value="1"/>
</dbReference>
<organism evidence="2 3">
    <name type="scientific">Candidatus Blautia pullicola</name>
    <dbReference type="NCBI Taxonomy" id="2838498"/>
    <lineage>
        <taxon>Bacteria</taxon>
        <taxon>Bacillati</taxon>
        <taxon>Bacillota</taxon>
        <taxon>Clostridia</taxon>
        <taxon>Lachnospirales</taxon>
        <taxon>Lachnospiraceae</taxon>
        <taxon>Blautia</taxon>
    </lineage>
</organism>
<reference evidence="2" key="1">
    <citation type="journal article" date="2021" name="PeerJ">
        <title>Extensive microbial diversity within the chicken gut microbiome revealed by metagenomics and culture.</title>
        <authorList>
            <person name="Gilroy R."/>
            <person name="Ravi A."/>
            <person name="Getino M."/>
            <person name="Pursley I."/>
            <person name="Horton D.L."/>
            <person name="Alikhan N.F."/>
            <person name="Baker D."/>
            <person name="Gharbi K."/>
            <person name="Hall N."/>
            <person name="Watson M."/>
            <person name="Adriaenssens E.M."/>
            <person name="Foster-Nyarko E."/>
            <person name="Jarju S."/>
            <person name="Secka A."/>
            <person name="Antonio M."/>
            <person name="Oren A."/>
            <person name="Chaudhuri R.R."/>
            <person name="La Ragione R."/>
            <person name="Hildebrand F."/>
            <person name="Pallen M.J."/>
        </authorList>
    </citation>
    <scope>NUCLEOTIDE SEQUENCE</scope>
    <source>
        <strain evidence="2">1068</strain>
    </source>
</reference>
<protein>
    <submittedName>
        <fullName evidence="2">Alpha/beta hydrolase</fullName>
    </submittedName>
</protein>
<comment type="caution">
    <text evidence="2">The sequence shown here is derived from an EMBL/GenBank/DDBJ whole genome shotgun (WGS) entry which is preliminary data.</text>
</comment>
<evidence type="ECO:0000313" key="2">
    <source>
        <dbReference type="EMBL" id="HIZ66810.1"/>
    </source>
</evidence>
<dbReference type="Pfam" id="PF12146">
    <property type="entry name" value="Hydrolase_4"/>
    <property type="match status" value="1"/>
</dbReference>
<dbReference type="InterPro" id="IPR051044">
    <property type="entry name" value="MAG_DAG_Lipase"/>
</dbReference>
<gene>
    <name evidence="2" type="ORF">H9809_13090</name>
</gene>
<dbReference type="EMBL" id="DXBG01000306">
    <property type="protein sequence ID" value="HIZ66810.1"/>
    <property type="molecule type" value="Genomic_DNA"/>
</dbReference>
<name>A0A9D2FTZ8_9FIRM</name>
<evidence type="ECO:0000313" key="3">
    <source>
        <dbReference type="Proteomes" id="UP000824056"/>
    </source>
</evidence>
<dbReference type="Gene3D" id="3.40.50.1820">
    <property type="entry name" value="alpha/beta hydrolase"/>
    <property type="match status" value="1"/>
</dbReference>
<dbReference type="Proteomes" id="UP000824056">
    <property type="component" value="Unassembled WGS sequence"/>
</dbReference>
<sequence>MMKLHLLREENLAQEMESRVKPCFQAYGREKYYFREKGRGIFCLSCHNPHPKGVILISHGFCESGEKYRELAYYFFQAGYSTYIPEHCGHGHSYRLTGAYSKVHIDSYERYARDLAYVAYHARKENHGLPLYLFGHSMGGAIAGITLGRCPGMFRKAILNAPMILQRTDPFPPVFAHSVAYLMCKMGKGEKFAVGQHAFQDDECFEESCCMSRARFDYYYKIKQKEPLLQNSGASYSWGLEAYRMSHELLKTSCRSISIPVLLFQAELDTLVYPGPQEKFVRRLPKGKLVRVPAKHEIYRSENLILKKYLGKVIQFYEG</sequence>
<dbReference type="GO" id="GO:0016787">
    <property type="term" value="F:hydrolase activity"/>
    <property type="evidence" value="ECO:0007669"/>
    <property type="project" value="UniProtKB-KW"/>
</dbReference>
<accession>A0A9D2FTZ8</accession>
<reference evidence="2" key="2">
    <citation type="submission" date="2021-04" db="EMBL/GenBank/DDBJ databases">
        <authorList>
            <person name="Gilroy R."/>
        </authorList>
    </citation>
    <scope>NUCLEOTIDE SEQUENCE</scope>
    <source>
        <strain evidence="2">1068</strain>
    </source>
</reference>
<feature type="domain" description="Serine aminopeptidase S33" evidence="1">
    <location>
        <begin position="50"/>
        <end position="286"/>
    </location>
</feature>
<dbReference type="SUPFAM" id="SSF53474">
    <property type="entry name" value="alpha/beta-Hydrolases"/>
    <property type="match status" value="1"/>
</dbReference>